<protein>
    <submittedName>
        <fullName evidence="2">Uncharacterized protein</fullName>
    </submittedName>
</protein>
<keyword evidence="1" id="KW-1133">Transmembrane helix</keyword>
<organism evidence="2 3">
    <name type="scientific">Pinctada imbricata</name>
    <name type="common">Atlantic pearl-oyster</name>
    <name type="synonym">Pinctada martensii</name>
    <dbReference type="NCBI Taxonomy" id="66713"/>
    <lineage>
        <taxon>Eukaryota</taxon>
        <taxon>Metazoa</taxon>
        <taxon>Spiralia</taxon>
        <taxon>Lophotrochozoa</taxon>
        <taxon>Mollusca</taxon>
        <taxon>Bivalvia</taxon>
        <taxon>Autobranchia</taxon>
        <taxon>Pteriomorphia</taxon>
        <taxon>Pterioida</taxon>
        <taxon>Pterioidea</taxon>
        <taxon>Pteriidae</taxon>
        <taxon>Pinctada</taxon>
    </lineage>
</organism>
<keyword evidence="3" id="KW-1185">Reference proteome</keyword>
<dbReference type="AlphaFoldDB" id="A0AA88YS08"/>
<proteinExistence type="predicted"/>
<accession>A0AA88YS08</accession>
<dbReference type="EMBL" id="VSWD01000003">
    <property type="protein sequence ID" value="KAK3105731.1"/>
    <property type="molecule type" value="Genomic_DNA"/>
</dbReference>
<gene>
    <name evidence="2" type="ORF">FSP39_004475</name>
</gene>
<reference evidence="2" key="1">
    <citation type="submission" date="2019-08" db="EMBL/GenBank/DDBJ databases">
        <title>The improved chromosome-level genome for the pearl oyster Pinctada fucata martensii using PacBio sequencing and Hi-C.</title>
        <authorList>
            <person name="Zheng Z."/>
        </authorList>
    </citation>
    <scope>NUCLEOTIDE SEQUENCE</scope>
    <source>
        <strain evidence="2">ZZ-2019</strain>
        <tissue evidence="2">Adductor muscle</tissue>
    </source>
</reference>
<comment type="caution">
    <text evidence="2">The sequence shown here is derived from an EMBL/GenBank/DDBJ whole genome shotgun (WGS) entry which is preliminary data.</text>
</comment>
<evidence type="ECO:0000313" key="3">
    <source>
        <dbReference type="Proteomes" id="UP001186944"/>
    </source>
</evidence>
<feature type="transmembrane region" description="Helical" evidence="1">
    <location>
        <begin position="75"/>
        <end position="96"/>
    </location>
</feature>
<name>A0AA88YS08_PINIB</name>
<sequence>MSNFVPGRPGYATESEAGSMYELRQYPSYYSSAVSTSAFGSHKSLLSLYTPSQASTFLPVTQNAPDPTRRPRDNFGFALFSLFINPIFGLVAILLAQVSKDYFNRCKYIKASKFGAYAKGTAAGGIASTFILIFMAVGQAIVNHYKFDY</sequence>
<keyword evidence="1" id="KW-0472">Membrane</keyword>
<evidence type="ECO:0000313" key="2">
    <source>
        <dbReference type="EMBL" id="KAK3105731.1"/>
    </source>
</evidence>
<keyword evidence="1" id="KW-0812">Transmembrane</keyword>
<dbReference type="Proteomes" id="UP001186944">
    <property type="component" value="Unassembled WGS sequence"/>
</dbReference>
<evidence type="ECO:0000256" key="1">
    <source>
        <dbReference type="SAM" id="Phobius"/>
    </source>
</evidence>
<feature type="transmembrane region" description="Helical" evidence="1">
    <location>
        <begin position="117"/>
        <end position="142"/>
    </location>
</feature>